<dbReference type="PROSITE" id="PS50053">
    <property type="entry name" value="UBIQUITIN_2"/>
    <property type="match status" value="1"/>
</dbReference>
<dbReference type="GO" id="GO:0043161">
    <property type="term" value="P:proteasome-mediated ubiquitin-dependent protein catabolic process"/>
    <property type="evidence" value="ECO:0007669"/>
    <property type="project" value="InterPro"/>
</dbReference>
<evidence type="ECO:0000256" key="6">
    <source>
        <dbReference type="RuleBase" id="RU366025"/>
    </source>
</evidence>
<dbReference type="EC" id="3.4.19.12" evidence="6"/>
<keyword evidence="11" id="KW-1185">Reference proteome</keyword>
<dbReference type="OrthoDB" id="333239at2759"/>
<evidence type="ECO:0000256" key="2">
    <source>
        <dbReference type="ARBA" id="ARBA00022670"/>
    </source>
</evidence>
<dbReference type="PROSITE" id="PS00973">
    <property type="entry name" value="USP_2"/>
    <property type="match status" value="1"/>
</dbReference>
<evidence type="ECO:0000256" key="3">
    <source>
        <dbReference type="ARBA" id="ARBA00022786"/>
    </source>
</evidence>
<evidence type="ECO:0000256" key="5">
    <source>
        <dbReference type="ARBA" id="ARBA00022807"/>
    </source>
</evidence>
<evidence type="ECO:0000313" key="11">
    <source>
        <dbReference type="Proteomes" id="UP000241769"/>
    </source>
</evidence>
<reference evidence="10 11" key="1">
    <citation type="journal article" date="2018" name="Genome Biol. Evol.">
        <title>Multiple Roots of Fruiting Body Formation in Amoebozoa.</title>
        <authorList>
            <person name="Hillmann F."/>
            <person name="Forbes G."/>
            <person name="Novohradska S."/>
            <person name="Ferling I."/>
            <person name="Riege K."/>
            <person name="Groth M."/>
            <person name="Westermann M."/>
            <person name="Marz M."/>
            <person name="Spaller T."/>
            <person name="Winckler T."/>
            <person name="Schaap P."/>
            <person name="Glockner G."/>
        </authorList>
    </citation>
    <scope>NUCLEOTIDE SEQUENCE [LARGE SCALE GENOMIC DNA]</scope>
    <source>
        <strain evidence="10 11">Jena</strain>
    </source>
</reference>
<keyword evidence="5 6" id="KW-0788">Thiol protease</keyword>
<dbReference type="PROSITE" id="PS50235">
    <property type="entry name" value="USP_3"/>
    <property type="match status" value="1"/>
</dbReference>
<dbReference type="GO" id="GO:0016579">
    <property type="term" value="P:protein deubiquitination"/>
    <property type="evidence" value="ECO:0007669"/>
    <property type="project" value="InterPro"/>
</dbReference>
<dbReference type="EMBL" id="MDYQ01000097">
    <property type="protein sequence ID" value="PRP82712.1"/>
    <property type="molecule type" value="Genomic_DNA"/>
</dbReference>
<evidence type="ECO:0000313" key="10">
    <source>
        <dbReference type="EMBL" id="PRP82712.1"/>
    </source>
</evidence>
<dbReference type="SUPFAM" id="SSF54001">
    <property type="entry name" value="Cysteine proteinases"/>
    <property type="match status" value="1"/>
</dbReference>
<dbReference type="SMART" id="SM00213">
    <property type="entry name" value="UBQ"/>
    <property type="match status" value="1"/>
</dbReference>
<dbReference type="FunCoup" id="A0A2P6NFK7">
    <property type="interactions" value="799"/>
</dbReference>
<dbReference type="Proteomes" id="UP000241769">
    <property type="component" value="Unassembled WGS sequence"/>
</dbReference>
<gene>
    <name evidence="10" type="ORF">PROFUN_09974</name>
</gene>
<dbReference type="InterPro" id="IPR029071">
    <property type="entry name" value="Ubiquitin-like_domsf"/>
</dbReference>
<dbReference type="Gene3D" id="3.10.20.90">
    <property type="entry name" value="Phosphatidylinositol 3-kinase Catalytic Subunit, Chain A, domain 1"/>
    <property type="match status" value="1"/>
</dbReference>
<dbReference type="Gene3D" id="3.90.70.10">
    <property type="entry name" value="Cysteine proteinases"/>
    <property type="match status" value="1"/>
</dbReference>
<feature type="domain" description="Ubiquitin-like" evidence="8">
    <location>
        <begin position="176"/>
        <end position="251"/>
    </location>
</feature>
<evidence type="ECO:0000256" key="4">
    <source>
        <dbReference type="ARBA" id="ARBA00022801"/>
    </source>
</evidence>
<accession>A0A2P6NFK7</accession>
<comment type="caution">
    <text evidence="10">The sequence shown here is derived from an EMBL/GenBank/DDBJ whole genome shotgun (WGS) entry which is preliminary data.</text>
</comment>
<keyword evidence="3 6" id="KW-0833">Ubl conjugation pathway</keyword>
<dbReference type="AlphaFoldDB" id="A0A2P6NFK7"/>
<protein>
    <recommendedName>
        <fullName evidence="6">Ubiquitin carboxyl-terminal hydrolase</fullName>
        <ecNumber evidence="6">3.4.19.12</ecNumber>
    </recommendedName>
</protein>
<evidence type="ECO:0000256" key="7">
    <source>
        <dbReference type="SAM" id="MobiDB-lite"/>
    </source>
</evidence>
<keyword evidence="2 6" id="KW-0645">Protease</keyword>
<feature type="region of interest" description="Disordered" evidence="7">
    <location>
        <begin position="537"/>
        <end position="559"/>
    </location>
</feature>
<comment type="similarity">
    <text evidence="6">Belongs to the peptidase C19 family.</text>
</comment>
<dbReference type="GO" id="GO:0061136">
    <property type="term" value="P:regulation of proteasomal protein catabolic process"/>
    <property type="evidence" value="ECO:0007669"/>
    <property type="project" value="TreeGrafter"/>
</dbReference>
<dbReference type="InterPro" id="IPR028889">
    <property type="entry name" value="USP"/>
</dbReference>
<evidence type="ECO:0000256" key="1">
    <source>
        <dbReference type="ARBA" id="ARBA00000707"/>
    </source>
</evidence>
<dbReference type="GO" id="GO:0070628">
    <property type="term" value="F:proteasome binding"/>
    <property type="evidence" value="ECO:0007669"/>
    <property type="project" value="TreeGrafter"/>
</dbReference>
<dbReference type="CDD" id="cd16104">
    <property type="entry name" value="Ubl_USP14_like"/>
    <property type="match status" value="1"/>
</dbReference>
<dbReference type="InterPro" id="IPR018200">
    <property type="entry name" value="USP_CS"/>
</dbReference>
<evidence type="ECO:0000259" key="8">
    <source>
        <dbReference type="PROSITE" id="PS50053"/>
    </source>
</evidence>
<dbReference type="InterPro" id="IPR038765">
    <property type="entry name" value="Papain-like_cys_pep_sf"/>
</dbReference>
<dbReference type="Pfam" id="PF00443">
    <property type="entry name" value="UCH"/>
    <property type="match status" value="1"/>
</dbReference>
<dbReference type="InParanoid" id="A0A2P6NFK7"/>
<organism evidence="10 11">
    <name type="scientific">Planoprotostelium fungivorum</name>
    <dbReference type="NCBI Taxonomy" id="1890364"/>
    <lineage>
        <taxon>Eukaryota</taxon>
        <taxon>Amoebozoa</taxon>
        <taxon>Evosea</taxon>
        <taxon>Variosea</taxon>
        <taxon>Cavosteliida</taxon>
        <taxon>Cavosteliaceae</taxon>
        <taxon>Planoprotostelium</taxon>
    </lineage>
</organism>
<dbReference type="FunFam" id="3.10.20.90:FF:000119">
    <property type="entry name" value="Ubiquitin carboxyl-terminal hydrolase 14"/>
    <property type="match status" value="1"/>
</dbReference>
<dbReference type="InterPro" id="IPR044635">
    <property type="entry name" value="UBP14-like"/>
</dbReference>
<sequence>MQLPRGVLEMARRDEVTTLNSSTSDSSAPYQNFSSPHLTLRPHATAATCNTREGLLWNACMWNQNIRVLASFTQHNFFHSVFPDHTSIGPSAMFTGSLSNHFQFRGLSDLSATTEPPLCCLLVAVCRGRQRLLQESSESDSDGEHVIASTNSRSVVIVTSHTAVPTNFHHSITKTMKVSVKWGKQNYEDIEINPDEPPSVFKMQLYTLTNVLPDRQKIMVKGGTLKDDADWKSLGIKDGHKFMMIGSAESEIPKEPEQKTVFVEDMTADQAQALAQSQYPAGLVNLGNTCYMNSTIQFMKAAPELQAALKRYTEPSIGGTPEKQLTAQFRDLLNLLSNTNEPIPPVAFLTILRTINPQFAEKSNGHFMQQDAEEFHSTMVQSLKNVPKLENSDKDIYSQLFGGQLKSELTSADDPMDTTTSTSPFSKLTCHITNTTSFLMEGLKAGLNESLSKKNAAGVETQYNKKSVIEELPYYLNVQFVRFLWKPKESVKAKIARPVDFPLSLDVFELCSQELKDKIAPKRKRIQQIEDDITAEEVKKRREGQHGSKKEEEKKPQVTREVTLDPKEMHNDTGMYELCALVTHKGRTADSGHYVGWIKTLEGEWLKYDDDVVSPVPEEEIKKLTGKGGSDWHIAYLTLYRTKHR</sequence>
<dbReference type="Pfam" id="PF00240">
    <property type="entry name" value="ubiquitin"/>
    <property type="match status" value="1"/>
</dbReference>
<dbReference type="STRING" id="1890364.A0A2P6NFK7"/>
<dbReference type="InterPro" id="IPR000626">
    <property type="entry name" value="Ubiquitin-like_dom"/>
</dbReference>
<feature type="domain" description="USP" evidence="9">
    <location>
        <begin position="281"/>
        <end position="643"/>
    </location>
</feature>
<keyword evidence="4 6" id="KW-0378">Hydrolase</keyword>
<dbReference type="GO" id="GO:0004843">
    <property type="term" value="F:cysteine-type deubiquitinase activity"/>
    <property type="evidence" value="ECO:0007669"/>
    <property type="project" value="UniProtKB-UniRule"/>
</dbReference>
<dbReference type="PANTHER" id="PTHR43982">
    <property type="entry name" value="UBIQUITIN CARBOXYL-TERMINAL HYDROLASE"/>
    <property type="match status" value="1"/>
</dbReference>
<evidence type="ECO:0000259" key="9">
    <source>
        <dbReference type="PROSITE" id="PS50235"/>
    </source>
</evidence>
<dbReference type="PANTHER" id="PTHR43982:SF1">
    <property type="entry name" value="UBIQUITIN CARBOXYL-TERMINAL HYDROLASE 14"/>
    <property type="match status" value="1"/>
</dbReference>
<name>A0A2P6NFK7_9EUKA</name>
<dbReference type="PROSITE" id="PS00972">
    <property type="entry name" value="USP_1"/>
    <property type="match status" value="1"/>
</dbReference>
<dbReference type="InterPro" id="IPR001394">
    <property type="entry name" value="Peptidase_C19_UCH"/>
</dbReference>
<proteinExistence type="inferred from homology"/>
<comment type="catalytic activity">
    <reaction evidence="1 6">
        <text>Thiol-dependent hydrolysis of ester, thioester, amide, peptide and isopeptide bonds formed by the C-terminal Gly of ubiquitin (a 76-residue protein attached to proteins as an intracellular targeting signal).</text>
        <dbReference type="EC" id="3.4.19.12"/>
    </reaction>
</comment>
<dbReference type="SUPFAM" id="SSF54236">
    <property type="entry name" value="Ubiquitin-like"/>
    <property type="match status" value="1"/>
</dbReference>